<reference evidence="1" key="2">
    <citation type="submission" date="2025-08" db="UniProtKB">
        <authorList>
            <consortium name="Ensembl"/>
        </authorList>
    </citation>
    <scope>IDENTIFICATION</scope>
    <source>
        <strain evidence="1">Guanapo</strain>
    </source>
</reference>
<protein>
    <submittedName>
        <fullName evidence="1">Uncharacterized protein</fullName>
    </submittedName>
</protein>
<evidence type="ECO:0000313" key="2">
    <source>
        <dbReference type="Proteomes" id="UP000242638"/>
    </source>
</evidence>
<reference evidence="2" key="1">
    <citation type="submission" date="2013-11" db="EMBL/GenBank/DDBJ databases">
        <title>The genomic landscape of the Guanapo guppy.</title>
        <authorList>
            <person name="Kuenstner A."/>
            <person name="Dreyer C."/>
        </authorList>
    </citation>
    <scope>NUCLEOTIDE SEQUENCE</scope>
    <source>
        <strain evidence="2">Guanapo</strain>
    </source>
</reference>
<sequence>CRDFSWVFLCQVYTMHVSFLDIFHHCLNSSFFNQTHLFQIHWICCQFTTRFSCHSSFCCLVFFFSFLFCIC</sequence>
<evidence type="ECO:0000313" key="1">
    <source>
        <dbReference type="Ensembl" id="ENSPREP00000005195.1"/>
    </source>
</evidence>
<accession>A0A3P9N6N0</accession>
<organism evidence="1 2">
    <name type="scientific">Poecilia reticulata</name>
    <name type="common">Guppy</name>
    <name type="synonym">Acanthophacelus reticulatus</name>
    <dbReference type="NCBI Taxonomy" id="8081"/>
    <lineage>
        <taxon>Eukaryota</taxon>
        <taxon>Metazoa</taxon>
        <taxon>Chordata</taxon>
        <taxon>Craniata</taxon>
        <taxon>Vertebrata</taxon>
        <taxon>Euteleostomi</taxon>
        <taxon>Actinopterygii</taxon>
        <taxon>Neopterygii</taxon>
        <taxon>Teleostei</taxon>
        <taxon>Neoteleostei</taxon>
        <taxon>Acanthomorphata</taxon>
        <taxon>Ovalentaria</taxon>
        <taxon>Atherinomorphae</taxon>
        <taxon>Cyprinodontiformes</taxon>
        <taxon>Poeciliidae</taxon>
        <taxon>Poeciliinae</taxon>
        <taxon>Poecilia</taxon>
    </lineage>
</organism>
<name>A0A3P9N6N0_POERE</name>
<dbReference type="Proteomes" id="UP000242638">
    <property type="component" value="Unassembled WGS sequence"/>
</dbReference>
<dbReference type="Ensembl" id="ENSPRET00000005263.1">
    <property type="protein sequence ID" value="ENSPREP00000005195.1"/>
    <property type="gene ID" value="ENSPREG00000003631.1"/>
</dbReference>
<proteinExistence type="predicted"/>
<dbReference type="AlphaFoldDB" id="A0A3P9N6N0"/>
<keyword evidence="2" id="KW-1185">Reference proteome</keyword>
<reference evidence="1" key="3">
    <citation type="submission" date="2025-09" db="UniProtKB">
        <authorList>
            <consortium name="Ensembl"/>
        </authorList>
    </citation>
    <scope>IDENTIFICATION</scope>
    <source>
        <strain evidence="1">Guanapo</strain>
    </source>
</reference>